<dbReference type="GO" id="GO:0003677">
    <property type="term" value="F:DNA binding"/>
    <property type="evidence" value="ECO:0007669"/>
    <property type="project" value="InterPro"/>
</dbReference>
<accession>A0A5B7SUC1</accession>
<dbReference type="AlphaFoldDB" id="A0A5B7SUC1"/>
<dbReference type="Pfam" id="PF04397">
    <property type="entry name" value="LytTR"/>
    <property type="match status" value="1"/>
</dbReference>
<keyword evidence="4" id="KW-1185">Reference proteome</keyword>
<feature type="domain" description="HTH LytTR-type" evidence="2">
    <location>
        <begin position="213"/>
        <end position="286"/>
    </location>
</feature>
<evidence type="ECO:0000313" key="4">
    <source>
        <dbReference type="Proteomes" id="UP000310017"/>
    </source>
</evidence>
<reference evidence="3 4" key="1">
    <citation type="submission" date="2019-05" db="EMBL/GenBank/DDBJ databases">
        <title>Genome sequencing of F202Z8.</title>
        <authorList>
            <person name="Kwon Y.M."/>
        </authorList>
    </citation>
    <scope>NUCLEOTIDE SEQUENCE [LARGE SCALE GENOMIC DNA]</scope>
    <source>
        <strain evidence="3 4">F202Z8</strain>
    </source>
</reference>
<feature type="transmembrane region" description="Helical" evidence="1">
    <location>
        <begin position="12"/>
        <end position="30"/>
    </location>
</feature>
<dbReference type="PROSITE" id="PS50930">
    <property type="entry name" value="HTH_LYTTR"/>
    <property type="match status" value="1"/>
</dbReference>
<dbReference type="OrthoDB" id="1426980at2"/>
<evidence type="ECO:0000313" key="3">
    <source>
        <dbReference type="EMBL" id="QCX00618.1"/>
    </source>
</evidence>
<keyword evidence="1" id="KW-0472">Membrane</keyword>
<name>A0A5B7SUC1_9FLAO</name>
<sequence>MKSEIKIKKLVWLAFGLSLAINFSEILYYFNSPITLFETPRPTSVLNILFRGFSVFLFCFSALYFNIFKIDAWLRNLTDKMAFLGSLLINGLLYILTLIPFLYIMDNFIVTLPLGELKGLSFVWLVLLVICVLLATLLKVRSGLANRLIGQEAFVRYNKEHNSFDHDLNILEKNYLTSLLLPRKKVLEPVKIKDFALFFIEDCIVKGKTFDLRVFFLDKSIQELEQKLNPNSFFRANRQCLINRDAVKHLEPDSFGKMELTLKIDHEESISISKLKTKDFKDWLVEFSA</sequence>
<dbReference type="RefSeq" id="WP_138852963.1">
    <property type="nucleotide sequence ID" value="NZ_CP040710.1"/>
</dbReference>
<dbReference type="Gene3D" id="2.40.50.1020">
    <property type="entry name" value="LytTr DNA-binding domain"/>
    <property type="match status" value="1"/>
</dbReference>
<evidence type="ECO:0000256" key="1">
    <source>
        <dbReference type="SAM" id="Phobius"/>
    </source>
</evidence>
<feature type="transmembrane region" description="Helical" evidence="1">
    <location>
        <begin position="117"/>
        <end position="138"/>
    </location>
</feature>
<evidence type="ECO:0000259" key="2">
    <source>
        <dbReference type="PROSITE" id="PS50930"/>
    </source>
</evidence>
<gene>
    <name evidence="3" type="ORF">FGM00_11075</name>
</gene>
<dbReference type="EMBL" id="CP040710">
    <property type="protein sequence ID" value="QCX00618.1"/>
    <property type="molecule type" value="Genomic_DNA"/>
</dbReference>
<feature type="transmembrane region" description="Helical" evidence="1">
    <location>
        <begin position="50"/>
        <end position="70"/>
    </location>
</feature>
<protein>
    <submittedName>
        <fullName evidence="3">LytTR family transcriptional regulator</fullName>
    </submittedName>
</protein>
<dbReference type="InterPro" id="IPR007492">
    <property type="entry name" value="LytTR_DNA-bd_dom"/>
</dbReference>
<proteinExistence type="predicted"/>
<keyword evidence="1" id="KW-0812">Transmembrane</keyword>
<organism evidence="3 4">
    <name type="scientific">Aggregatimonas sangjinii</name>
    <dbReference type="NCBI Taxonomy" id="2583587"/>
    <lineage>
        <taxon>Bacteria</taxon>
        <taxon>Pseudomonadati</taxon>
        <taxon>Bacteroidota</taxon>
        <taxon>Flavobacteriia</taxon>
        <taxon>Flavobacteriales</taxon>
        <taxon>Flavobacteriaceae</taxon>
        <taxon>Aggregatimonas</taxon>
    </lineage>
</organism>
<keyword evidence="1" id="KW-1133">Transmembrane helix</keyword>
<feature type="transmembrane region" description="Helical" evidence="1">
    <location>
        <begin position="82"/>
        <end position="105"/>
    </location>
</feature>
<dbReference type="SMART" id="SM00850">
    <property type="entry name" value="LytTR"/>
    <property type="match status" value="1"/>
</dbReference>
<dbReference type="KEGG" id="asag:FGM00_11075"/>
<dbReference type="Proteomes" id="UP000310017">
    <property type="component" value="Chromosome"/>
</dbReference>